<dbReference type="Proteomes" id="UP001066276">
    <property type="component" value="Chromosome 7"/>
</dbReference>
<keyword evidence="1" id="KW-0175">Coiled coil</keyword>
<evidence type="ECO:0000256" key="1">
    <source>
        <dbReference type="SAM" id="Coils"/>
    </source>
</evidence>
<dbReference type="EMBL" id="JANPWB010000011">
    <property type="protein sequence ID" value="KAJ1127009.1"/>
    <property type="molecule type" value="Genomic_DNA"/>
</dbReference>
<evidence type="ECO:0000313" key="3">
    <source>
        <dbReference type="Proteomes" id="UP001066276"/>
    </source>
</evidence>
<gene>
    <name evidence="2" type="ORF">NDU88_005415</name>
</gene>
<accession>A0AAV7PJI5</accession>
<comment type="caution">
    <text evidence="2">The sequence shown here is derived from an EMBL/GenBank/DDBJ whole genome shotgun (WGS) entry which is preliminary data.</text>
</comment>
<sequence length="140" mass="15725">MSVGRRLHTGDESGAASWGRAAMEIQISCRAAARVSLRVIGGRGSTSCPAIPREPPLLKCAKHLDSDRHSKTNQAEIRLACESLEKKIDLLALRTQALEDSVESMREDLRKNKEEIQQLKETELTREVGIFREQFKKEQP</sequence>
<dbReference type="AlphaFoldDB" id="A0AAV7PJI5"/>
<feature type="coiled-coil region" evidence="1">
    <location>
        <begin position="81"/>
        <end position="126"/>
    </location>
</feature>
<protein>
    <submittedName>
        <fullName evidence="2">Uncharacterized protein</fullName>
    </submittedName>
</protein>
<keyword evidence="3" id="KW-1185">Reference proteome</keyword>
<reference evidence="2" key="1">
    <citation type="journal article" date="2022" name="bioRxiv">
        <title>Sequencing and chromosome-scale assembly of the giantPleurodeles waltlgenome.</title>
        <authorList>
            <person name="Brown T."/>
            <person name="Elewa A."/>
            <person name="Iarovenko S."/>
            <person name="Subramanian E."/>
            <person name="Araus A.J."/>
            <person name="Petzold A."/>
            <person name="Susuki M."/>
            <person name="Suzuki K.-i.T."/>
            <person name="Hayashi T."/>
            <person name="Toyoda A."/>
            <person name="Oliveira C."/>
            <person name="Osipova E."/>
            <person name="Leigh N.D."/>
            <person name="Simon A."/>
            <person name="Yun M.H."/>
        </authorList>
    </citation>
    <scope>NUCLEOTIDE SEQUENCE</scope>
    <source>
        <strain evidence="2">20211129_DDA</strain>
        <tissue evidence="2">Liver</tissue>
    </source>
</reference>
<organism evidence="2 3">
    <name type="scientific">Pleurodeles waltl</name>
    <name type="common">Iberian ribbed newt</name>
    <dbReference type="NCBI Taxonomy" id="8319"/>
    <lineage>
        <taxon>Eukaryota</taxon>
        <taxon>Metazoa</taxon>
        <taxon>Chordata</taxon>
        <taxon>Craniata</taxon>
        <taxon>Vertebrata</taxon>
        <taxon>Euteleostomi</taxon>
        <taxon>Amphibia</taxon>
        <taxon>Batrachia</taxon>
        <taxon>Caudata</taxon>
        <taxon>Salamandroidea</taxon>
        <taxon>Salamandridae</taxon>
        <taxon>Pleurodelinae</taxon>
        <taxon>Pleurodeles</taxon>
    </lineage>
</organism>
<evidence type="ECO:0000313" key="2">
    <source>
        <dbReference type="EMBL" id="KAJ1127009.1"/>
    </source>
</evidence>
<name>A0AAV7PJI5_PLEWA</name>
<proteinExistence type="predicted"/>